<dbReference type="Proteomes" id="UP000298663">
    <property type="component" value="Unassembled WGS sequence"/>
</dbReference>
<evidence type="ECO:0000313" key="4">
    <source>
        <dbReference type="Proteomes" id="UP000298663"/>
    </source>
</evidence>
<evidence type="ECO:0000256" key="1">
    <source>
        <dbReference type="SAM" id="MobiDB-lite"/>
    </source>
</evidence>
<dbReference type="EMBL" id="AZBU02000002">
    <property type="protein sequence ID" value="TKR94698.1"/>
    <property type="molecule type" value="Genomic_DNA"/>
</dbReference>
<evidence type="ECO:0000256" key="2">
    <source>
        <dbReference type="SAM" id="SignalP"/>
    </source>
</evidence>
<feature type="region of interest" description="Disordered" evidence="1">
    <location>
        <begin position="25"/>
        <end position="51"/>
    </location>
</feature>
<sequence>MFLVVMKLLILLLLVACITVAKPPPPPPGMIPTAPPNGKYGTSKHTTKKLPDTHEEIVRKEEDYDHTITIGTPFTIPGVTQG</sequence>
<gene>
    <name evidence="3" type="ORF">L596_008956</name>
</gene>
<feature type="compositionally biased region" description="Pro residues" evidence="1">
    <location>
        <begin position="25"/>
        <end position="35"/>
    </location>
</feature>
<reference evidence="3 4" key="1">
    <citation type="journal article" date="2015" name="Genome Biol.">
        <title>Comparative genomics of Steinernema reveals deeply conserved gene regulatory networks.</title>
        <authorList>
            <person name="Dillman A.R."/>
            <person name="Macchietto M."/>
            <person name="Porter C.F."/>
            <person name="Rogers A."/>
            <person name="Williams B."/>
            <person name="Antoshechkin I."/>
            <person name="Lee M.M."/>
            <person name="Goodwin Z."/>
            <person name="Lu X."/>
            <person name="Lewis E.E."/>
            <person name="Goodrich-Blair H."/>
            <person name="Stock S.P."/>
            <person name="Adams B.J."/>
            <person name="Sternberg P.W."/>
            <person name="Mortazavi A."/>
        </authorList>
    </citation>
    <scope>NUCLEOTIDE SEQUENCE [LARGE SCALE GENOMIC DNA]</scope>
    <source>
        <strain evidence="3 4">ALL</strain>
    </source>
</reference>
<name>A0A4U5PE53_STECR</name>
<reference evidence="3 4" key="2">
    <citation type="journal article" date="2019" name="G3 (Bethesda)">
        <title>Hybrid Assembly of the Genome of the Entomopathogenic Nematode Steinernema carpocapsae Identifies the X-Chromosome.</title>
        <authorList>
            <person name="Serra L."/>
            <person name="Macchietto M."/>
            <person name="Macias-Munoz A."/>
            <person name="McGill C.J."/>
            <person name="Rodriguez I.M."/>
            <person name="Rodriguez B."/>
            <person name="Murad R."/>
            <person name="Mortazavi A."/>
        </authorList>
    </citation>
    <scope>NUCLEOTIDE SEQUENCE [LARGE SCALE GENOMIC DNA]</scope>
    <source>
        <strain evidence="3 4">ALL</strain>
    </source>
</reference>
<comment type="caution">
    <text evidence="3">The sequence shown here is derived from an EMBL/GenBank/DDBJ whole genome shotgun (WGS) entry which is preliminary data.</text>
</comment>
<evidence type="ECO:0008006" key="5">
    <source>
        <dbReference type="Google" id="ProtNLM"/>
    </source>
</evidence>
<accession>A0A4U5PE53</accession>
<proteinExistence type="predicted"/>
<feature type="signal peptide" evidence="2">
    <location>
        <begin position="1"/>
        <end position="21"/>
    </location>
</feature>
<dbReference type="AlphaFoldDB" id="A0A4U5PE53"/>
<keyword evidence="2" id="KW-0732">Signal</keyword>
<feature type="chain" id="PRO_5020993379" description="Secreted protein" evidence="2">
    <location>
        <begin position="22"/>
        <end position="82"/>
    </location>
</feature>
<evidence type="ECO:0000313" key="3">
    <source>
        <dbReference type="EMBL" id="TKR94698.1"/>
    </source>
</evidence>
<organism evidence="3 4">
    <name type="scientific">Steinernema carpocapsae</name>
    <name type="common">Entomopathogenic nematode</name>
    <dbReference type="NCBI Taxonomy" id="34508"/>
    <lineage>
        <taxon>Eukaryota</taxon>
        <taxon>Metazoa</taxon>
        <taxon>Ecdysozoa</taxon>
        <taxon>Nematoda</taxon>
        <taxon>Chromadorea</taxon>
        <taxon>Rhabditida</taxon>
        <taxon>Tylenchina</taxon>
        <taxon>Panagrolaimomorpha</taxon>
        <taxon>Strongyloidoidea</taxon>
        <taxon>Steinernematidae</taxon>
        <taxon>Steinernema</taxon>
    </lineage>
</organism>
<keyword evidence="4" id="KW-1185">Reference proteome</keyword>
<protein>
    <recommendedName>
        <fullName evidence="5">Secreted protein</fullName>
    </recommendedName>
</protein>